<comment type="caution">
    <text evidence="3">The sequence shown here is derived from an EMBL/GenBank/DDBJ whole genome shotgun (WGS) entry which is preliminary data.</text>
</comment>
<accession>A0A7W8QLB2</accession>
<keyword evidence="2" id="KW-0812">Transmembrane</keyword>
<dbReference type="AlphaFoldDB" id="A0A7W8QLB2"/>
<sequence>MEFIGVPWVAVVRAVGPAAVLFAVGAVLLVRRRPARRRLVWTALAVQLAAAALPFGWLLLQAGAGIGGHSRVGVVMILVQPGLEAAAWALLLVAAVGGAQRPRKAGARGAAGGPPAAEPAEPVTDRVR</sequence>
<feature type="transmembrane region" description="Helical" evidence="2">
    <location>
        <begin position="39"/>
        <end position="60"/>
    </location>
</feature>
<organism evidence="3 4">
    <name type="scientific">Nocardiopsis composta</name>
    <dbReference type="NCBI Taxonomy" id="157465"/>
    <lineage>
        <taxon>Bacteria</taxon>
        <taxon>Bacillati</taxon>
        <taxon>Actinomycetota</taxon>
        <taxon>Actinomycetes</taxon>
        <taxon>Streptosporangiales</taxon>
        <taxon>Nocardiopsidaceae</taxon>
        <taxon>Nocardiopsis</taxon>
    </lineage>
</organism>
<feature type="compositionally biased region" description="Low complexity" evidence="1">
    <location>
        <begin position="113"/>
        <end position="122"/>
    </location>
</feature>
<dbReference type="RefSeq" id="WP_184391502.1">
    <property type="nucleotide sequence ID" value="NZ_BAAAJD010000032.1"/>
</dbReference>
<dbReference type="EMBL" id="JACHDB010000001">
    <property type="protein sequence ID" value="MBB5431850.1"/>
    <property type="molecule type" value="Genomic_DNA"/>
</dbReference>
<reference evidence="3 4" key="1">
    <citation type="submission" date="2020-08" db="EMBL/GenBank/DDBJ databases">
        <title>Sequencing the genomes of 1000 actinobacteria strains.</title>
        <authorList>
            <person name="Klenk H.-P."/>
        </authorList>
    </citation>
    <scope>NUCLEOTIDE SEQUENCE [LARGE SCALE GENOMIC DNA]</scope>
    <source>
        <strain evidence="3 4">DSM 44551</strain>
    </source>
</reference>
<evidence type="ECO:0000313" key="3">
    <source>
        <dbReference type="EMBL" id="MBB5431850.1"/>
    </source>
</evidence>
<feature type="transmembrane region" description="Helical" evidence="2">
    <location>
        <begin position="6"/>
        <end position="30"/>
    </location>
</feature>
<keyword evidence="2" id="KW-1133">Transmembrane helix</keyword>
<proteinExistence type="predicted"/>
<name>A0A7W8QLB2_9ACTN</name>
<feature type="region of interest" description="Disordered" evidence="1">
    <location>
        <begin position="103"/>
        <end position="128"/>
    </location>
</feature>
<gene>
    <name evidence="3" type="ORF">HDA36_001934</name>
</gene>
<keyword evidence="4" id="KW-1185">Reference proteome</keyword>
<keyword evidence="2" id="KW-0472">Membrane</keyword>
<feature type="transmembrane region" description="Helical" evidence="2">
    <location>
        <begin position="72"/>
        <end position="96"/>
    </location>
</feature>
<evidence type="ECO:0000256" key="1">
    <source>
        <dbReference type="SAM" id="MobiDB-lite"/>
    </source>
</evidence>
<evidence type="ECO:0000313" key="4">
    <source>
        <dbReference type="Proteomes" id="UP000572635"/>
    </source>
</evidence>
<protein>
    <submittedName>
        <fullName evidence="3">Uncharacterized protein</fullName>
    </submittedName>
</protein>
<evidence type="ECO:0000256" key="2">
    <source>
        <dbReference type="SAM" id="Phobius"/>
    </source>
</evidence>
<dbReference type="Proteomes" id="UP000572635">
    <property type="component" value="Unassembled WGS sequence"/>
</dbReference>